<reference evidence="5 6" key="1">
    <citation type="submission" date="2014-01" db="EMBL/GenBank/DDBJ databases">
        <title>Full genme sequencing of cellulolytic bacterium Gynuella sunshinyii YC6258T gen. nov., sp. nov.</title>
        <authorList>
            <person name="Khan H."/>
            <person name="Chung E.J."/>
            <person name="Chung Y.R."/>
        </authorList>
    </citation>
    <scope>NUCLEOTIDE SEQUENCE [LARGE SCALE GENOMIC DNA]</scope>
    <source>
        <strain evidence="5 6">YC6258</strain>
    </source>
</reference>
<organism evidence="5 6">
    <name type="scientific">Gynuella sunshinyii YC6258</name>
    <dbReference type="NCBI Taxonomy" id="1445510"/>
    <lineage>
        <taxon>Bacteria</taxon>
        <taxon>Pseudomonadati</taxon>
        <taxon>Pseudomonadota</taxon>
        <taxon>Gammaproteobacteria</taxon>
        <taxon>Oceanospirillales</taxon>
        <taxon>Saccharospirillaceae</taxon>
        <taxon>Gynuella</taxon>
    </lineage>
</organism>
<dbReference type="SUPFAM" id="SSF53822">
    <property type="entry name" value="Periplasmic binding protein-like I"/>
    <property type="match status" value="1"/>
</dbReference>
<dbReference type="PATRIC" id="fig|1445510.3.peg.1209"/>
<dbReference type="CDD" id="cd01544">
    <property type="entry name" value="PBP1_GalR"/>
    <property type="match status" value="1"/>
</dbReference>
<dbReference type="Proteomes" id="UP000032266">
    <property type="component" value="Chromosome"/>
</dbReference>
<evidence type="ECO:0000259" key="4">
    <source>
        <dbReference type="Pfam" id="PF13377"/>
    </source>
</evidence>
<gene>
    <name evidence="5" type="ORF">YC6258_01239</name>
</gene>
<protein>
    <submittedName>
        <fullName evidence="5">Transcriptional regulator</fullName>
    </submittedName>
</protein>
<dbReference type="PANTHER" id="PTHR30146">
    <property type="entry name" value="LACI-RELATED TRANSCRIPTIONAL REPRESSOR"/>
    <property type="match status" value="1"/>
</dbReference>
<dbReference type="GO" id="GO:0000976">
    <property type="term" value="F:transcription cis-regulatory region binding"/>
    <property type="evidence" value="ECO:0007669"/>
    <property type="project" value="TreeGrafter"/>
</dbReference>
<keyword evidence="2" id="KW-0238">DNA-binding</keyword>
<dbReference type="STRING" id="1445510.YC6258_01239"/>
<dbReference type="EMBL" id="CP007142">
    <property type="protein sequence ID" value="AJQ93288.1"/>
    <property type="molecule type" value="Genomic_DNA"/>
</dbReference>
<dbReference type="Pfam" id="PF13377">
    <property type="entry name" value="Peripla_BP_3"/>
    <property type="match status" value="1"/>
</dbReference>
<dbReference type="GO" id="GO:0003700">
    <property type="term" value="F:DNA-binding transcription factor activity"/>
    <property type="evidence" value="ECO:0007669"/>
    <property type="project" value="TreeGrafter"/>
</dbReference>
<dbReference type="PANTHER" id="PTHR30146:SF149">
    <property type="entry name" value="HTH-TYPE TRANSCRIPTIONAL REGULATOR EBGR"/>
    <property type="match status" value="1"/>
</dbReference>
<dbReference type="InterPro" id="IPR028082">
    <property type="entry name" value="Peripla_BP_I"/>
</dbReference>
<dbReference type="AlphaFoldDB" id="A0A0C5VIW2"/>
<dbReference type="KEGG" id="gsn:YC6258_01239"/>
<evidence type="ECO:0000313" key="6">
    <source>
        <dbReference type="Proteomes" id="UP000032266"/>
    </source>
</evidence>
<dbReference type="Gene3D" id="3.40.50.2300">
    <property type="match status" value="2"/>
</dbReference>
<name>A0A0C5VIW2_9GAMM</name>
<keyword evidence="6" id="KW-1185">Reference proteome</keyword>
<keyword evidence="3" id="KW-0804">Transcription</keyword>
<dbReference type="HOGENOM" id="CLU_037628_1_2_6"/>
<sequence length="308" mass="34248">MEAAGKLDYIPPRQRSRRPNAKLHIALLHYLSPTEEMHDSDPYYTGLRLGVEERLQQLGIPLQRIYLDPARGPEALDTLDGLIATGCYSSADAQQISELCPNLVFVDSSPADDWADSVVIDLEHLMQAILNQVWALGYRNIAYIGGYALPNQVDQRHSEARCKAFLEFMSAKGVDRPENICIQGFTLQDGYDQAGRLLQLDPMPELVIAGNDSLAIGAIRAFHEAGLSIPEGIAVLGINDIPTAQYLHPSLTTVRVHMEMMGESAVDLLMERLHGRTIAKKVVLPTQLIWRQSCPNRPLQRHPKPETV</sequence>
<evidence type="ECO:0000256" key="3">
    <source>
        <dbReference type="ARBA" id="ARBA00023163"/>
    </source>
</evidence>
<evidence type="ECO:0000256" key="1">
    <source>
        <dbReference type="ARBA" id="ARBA00023015"/>
    </source>
</evidence>
<dbReference type="InterPro" id="IPR046335">
    <property type="entry name" value="LacI/GalR-like_sensor"/>
</dbReference>
<keyword evidence="1" id="KW-0805">Transcription regulation</keyword>
<proteinExistence type="predicted"/>
<accession>A0A0C5VIW2</accession>
<evidence type="ECO:0000313" key="5">
    <source>
        <dbReference type="EMBL" id="AJQ93288.1"/>
    </source>
</evidence>
<evidence type="ECO:0000256" key="2">
    <source>
        <dbReference type="ARBA" id="ARBA00023125"/>
    </source>
</evidence>
<feature type="domain" description="Transcriptional regulator LacI/GalR-like sensor" evidence="4">
    <location>
        <begin position="132"/>
        <end position="294"/>
    </location>
</feature>